<dbReference type="EMBL" id="JAAGRR010000001">
    <property type="protein sequence ID" value="NDY41245.1"/>
    <property type="molecule type" value="Genomic_DNA"/>
</dbReference>
<dbReference type="RefSeq" id="WP_163297345.1">
    <property type="nucleotide sequence ID" value="NZ_JAAGRR010000001.1"/>
</dbReference>
<dbReference type="Gene3D" id="3.30.1920.10">
    <property type="entry name" value="Baseplate protein-like domains - 2 layer sandwich fold"/>
    <property type="match status" value="1"/>
</dbReference>
<evidence type="ECO:0000313" key="6">
    <source>
        <dbReference type="Proteomes" id="UP000469346"/>
    </source>
</evidence>
<dbReference type="InterPro" id="IPR049354">
    <property type="entry name" value="GpP-like_N"/>
</dbReference>
<dbReference type="InterPro" id="IPR053981">
    <property type="entry name" value="Gp44/GpP-like_2nd"/>
</dbReference>
<dbReference type="Gene3D" id="2.30.300.10">
    <property type="entry name" value="Baseplate protein-like domain - beta roll fold"/>
    <property type="match status" value="1"/>
</dbReference>
<gene>
    <name evidence="5" type="ORF">G3N55_00070</name>
</gene>
<dbReference type="Pfam" id="PF22255">
    <property type="entry name" value="Gp44-like_2nd"/>
    <property type="match status" value="1"/>
</dbReference>
<accession>A0A6N9TJ20</accession>
<sequence length="342" mass="36674">MPDVVLTANGERFAGWDRVRLTRSIEALAGAFEVGVSGPAAWIPPGAACTVALDGEVLLTGWVDQVAVRYGPSSHQVTVSGRDRTGDLVDCSAAYGSGQWRAPRTLDQIARDLLRPYGIEVVVDADVGSAYPSAAIQAGETVFETLDRLARLRGVLLTSDGLGRLVLTRASSRRIATPLVRGENILEADATISHKDRHSAYRVLAQSPGGDGSTPEQNAHASAAASDPGVARHRPLVILAEDRADAAACRARAEWEAAVRYGRSARAVVTVQGWRHADGLWAPNRLVRVRDEWLRLDGDMLVVAVAYLLDEQGSRTQLTLARPEAYTPAPPPAPKEEADPWS</sequence>
<evidence type="ECO:0000313" key="5">
    <source>
        <dbReference type="EMBL" id="NDY41245.1"/>
    </source>
</evidence>
<dbReference type="Gene3D" id="3.55.50.10">
    <property type="entry name" value="Baseplate protein-like domains"/>
    <property type="match status" value="1"/>
</dbReference>
<dbReference type="SUPFAM" id="SSF69279">
    <property type="entry name" value="Phage tail proteins"/>
    <property type="match status" value="2"/>
</dbReference>
<feature type="domain" description="Baseplate hub protein gp44/GpP-like C-terminal" evidence="3">
    <location>
        <begin position="247"/>
        <end position="328"/>
    </location>
</feature>
<feature type="region of interest" description="Disordered" evidence="1">
    <location>
        <begin position="319"/>
        <end position="342"/>
    </location>
</feature>
<evidence type="ECO:0000259" key="4">
    <source>
        <dbReference type="Pfam" id="PF22255"/>
    </source>
</evidence>
<organism evidence="5 6">
    <name type="scientific">Dissulfurirhabdus thermomarina</name>
    <dbReference type="NCBI Taxonomy" id="1765737"/>
    <lineage>
        <taxon>Bacteria</taxon>
        <taxon>Deltaproteobacteria</taxon>
        <taxon>Dissulfurirhabdaceae</taxon>
        <taxon>Dissulfurirhabdus</taxon>
    </lineage>
</organism>
<dbReference type="Proteomes" id="UP000469346">
    <property type="component" value="Unassembled WGS sequence"/>
</dbReference>
<evidence type="ECO:0000256" key="1">
    <source>
        <dbReference type="SAM" id="MobiDB-lite"/>
    </source>
</evidence>
<evidence type="ECO:0008006" key="7">
    <source>
        <dbReference type="Google" id="ProtNLM"/>
    </source>
</evidence>
<evidence type="ECO:0000259" key="2">
    <source>
        <dbReference type="Pfam" id="PF21683"/>
    </source>
</evidence>
<comment type="caution">
    <text evidence="5">The sequence shown here is derived from an EMBL/GenBank/DDBJ whole genome shotgun (WGS) entry which is preliminary data.</text>
</comment>
<feature type="domain" description="Baseplate hub protein gp44/GpP-like second" evidence="4">
    <location>
        <begin position="85"/>
        <end position="169"/>
    </location>
</feature>
<dbReference type="Pfam" id="PF21683">
    <property type="entry name" value="GpP-like_1st"/>
    <property type="match status" value="1"/>
</dbReference>
<dbReference type="InterPro" id="IPR053982">
    <property type="entry name" value="Gp44/GpP-like_C"/>
</dbReference>
<name>A0A6N9TJ20_DISTH</name>
<reference evidence="5 6" key="1">
    <citation type="submission" date="2020-02" db="EMBL/GenBank/DDBJ databases">
        <title>Comparative genomics of sulfur disproportionating microorganisms.</title>
        <authorList>
            <person name="Ward L.M."/>
            <person name="Bertran E."/>
            <person name="Johnston D.T."/>
        </authorList>
    </citation>
    <scope>NUCLEOTIDE SEQUENCE [LARGE SCALE GENOMIC DNA]</scope>
    <source>
        <strain evidence="5 6">DSM 100025</strain>
    </source>
</reference>
<feature type="region of interest" description="Disordered" evidence="1">
    <location>
        <begin position="204"/>
        <end position="228"/>
    </location>
</feature>
<evidence type="ECO:0000259" key="3">
    <source>
        <dbReference type="Pfam" id="PF21929"/>
    </source>
</evidence>
<feature type="domain" description="Baseplate hub protein gp44-like N-terminal" evidence="2">
    <location>
        <begin position="3"/>
        <end position="83"/>
    </location>
</feature>
<dbReference type="Pfam" id="PF21929">
    <property type="entry name" value="GpP_4th"/>
    <property type="match status" value="1"/>
</dbReference>
<dbReference type="PIRSF" id="PIRSF004440">
    <property type="entry name" value="GpP"/>
    <property type="match status" value="1"/>
</dbReference>
<protein>
    <recommendedName>
        <fullName evidence="7">Phage tail protein</fullName>
    </recommendedName>
</protein>
<dbReference type="InterPro" id="IPR023399">
    <property type="entry name" value="Baseplate-like_2-layer_sand"/>
</dbReference>
<keyword evidence="6" id="KW-1185">Reference proteome</keyword>
<proteinExistence type="predicted"/>
<dbReference type="AlphaFoldDB" id="A0A6N9TJ20"/>
<dbReference type="InterPro" id="IPR026276">
    <property type="entry name" value="Baseplate_GpP"/>
</dbReference>